<sequence length="74" mass="8021">MDAGAVVGERYQLVSRLGEGGYGEVWKGFDQVTLLCALLPEMIAVLGADDPETQQAQALLENLKRLDSTDLDLL</sequence>
<accession>A0ABV6UDJ5</accession>
<evidence type="ECO:0000313" key="1">
    <source>
        <dbReference type="EMBL" id="MFC0866224.1"/>
    </source>
</evidence>
<dbReference type="SUPFAM" id="SSF56112">
    <property type="entry name" value="Protein kinase-like (PK-like)"/>
    <property type="match status" value="1"/>
</dbReference>
<dbReference type="InterPro" id="IPR011009">
    <property type="entry name" value="Kinase-like_dom_sf"/>
</dbReference>
<gene>
    <name evidence="1" type="ORF">ACFHYQ_28395</name>
</gene>
<dbReference type="Proteomes" id="UP001589870">
    <property type="component" value="Unassembled WGS sequence"/>
</dbReference>
<dbReference type="RefSeq" id="WP_394304220.1">
    <property type="nucleotide sequence ID" value="NZ_JBHMQT010000070.1"/>
</dbReference>
<keyword evidence="2" id="KW-1185">Reference proteome</keyword>
<evidence type="ECO:0008006" key="3">
    <source>
        <dbReference type="Google" id="ProtNLM"/>
    </source>
</evidence>
<organism evidence="1 2">
    <name type="scientific">Sphaerimonospora cavernae</name>
    <dbReference type="NCBI Taxonomy" id="1740611"/>
    <lineage>
        <taxon>Bacteria</taxon>
        <taxon>Bacillati</taxon>
        <taxon>Actinomycetota</taxon>
        <taxon>Actinomycetes</taxon>
        <taxon>Streptosporangiales</taxon>
        <taxon>Streptosporangiaceae</taxon>
        <taxon>Sphaerimonospora</taxon>
    </lineage>
</organism>
<comment type="caution">
    <text evidence="1">The sequence shown here is derived from an EMBL/GenBank/DDBJ whole genome shotgun (WGS) entry which is preliminary data.</text>
</comment>
<reference evidence="1 2" key="1">
    <citation type="submission" date="2024-09" db="EMBL/GenBank/DDBJ databases">
        <authorList>
            <person name="Sun Q."/>
            <person name="Mori K."/>
        </authorList>
    </citation>
    <scope>NUCLEOTIDE SEQUENCE [LARGE SCALE GENOMIC DNA]</scope>
    <source>
        <strain evidence="1 2">TBRC 1851</strain>
    </source>
</reference>
<dbReference type="EMBL" id="JBHMQT010000070">
    <property type="protein sequence ID" value="MFC0866224.1"/>
    <property type="molecule type" value="Genomic_DNA"/>
</dbReference>
<name>A0ABV6UDJ5_9ACTN</name>
<proteinExistence type="predicted"/>
<protein>
    <recommendedName>
        <fullName evidence="3">Protein kinase domain-containing protein</fullName>
    </recommendedName>
</protein>
<dbReference type="Gene3D" id="3.30.200.20">
    <property type="entry name" value="Phosphorylase Kinase, domain 1"/>
    <property type="match status" value="1"/>
</dbReference>
<evidence type="ECO:0000313" key="2">
    <source>
        <dbReference type="Proteomes" id="UP001589870"/>
    </source>
</evidence>